<keyword evidence="2" id="KW-0808">Transferase</keyword>
<dbReference type="InterPro" id="IPR013216">
    <property type="entry name" value="Methyltransf_11"/>
</dbReference>
<dbReference type="GO" id="GO:0032259">
    <property type="term" value="P:methylation"/>
    <property type="evidence" value="ECO:0007669"/>
    <property type="project" value="UniProtKB-KW"/>
</dbReference>
<comment type="caution">
    <text evidence="2">The sequence shown here is derived from an EMBL/GenBank/DDBJ whole genome shotgun (WGS) entry which is preliminary data.</text>
</comment>
<sequence length="226" mass="25736">MSDFNWHSEAKRQWNERADSWNQSSQSMWDSGSRSTILPFFQKHVPSGASVLDVGCGDGYATYKLSQAGYTAYGTDLSERMIEMAKERGNMKGLSFVQADLARLPFEAESFDSIIAINSLEWTERPLEAWIEVNRVLKPGGYACVAILGPTAMPRINSYRRLYGESVICNTMMPWEFKKLATENGFIPLDGHGVYKREVKEQHLHGLSEELKQSLAFLWTFMMKKK</sequence>
<dbReference type="RefSeq" id="WP_379947913.1">
    <property type="nucleotide sequence ID" value="NZ_JBHMAF010000017.1"/>
</dbReference>
<evidence type="ECO:0000313" key="2">
    <source>
        <dbReference type="EMBL" id="MFB9757605.1"/>
    </source>
</evidence>
<dbReference type="GO" id="GO:0008168">
    <property type="term" value="F:methyltransferase activity"/>
    <property type="evidence" value="ECO:0007669"/>
    <property type="project" value="UniProtKB-KW"/>
</dbReference>
<dbReference type="PANTHER" id="PTHR43861">
    <property type="entry name" value="TRANS-ACONITATE 2-METHYLTRANSFERASE-RELATED"/>
    <property type="match status" value="1"/>
</dbReference>
<name>A0ABV5WAI4_9BACI</name>
<protein>
    <submittedName>
        <fullName evidence="2">Class I SAM-dependent methyltransferase</fullName>
        <ecNumber evidence="2">2.1.1.-</ecNumber>
    </submittedName>
</protein>
<proteinExistence type="predicted"/>
<keyword evidence="2" id="KW-0489">Methyltransferase</keyword>
<organism evidence="2 3">
    <name type="scientific">Ectobacillus funiculus</name>
    <dbReference type="NCBI Taxonomy" id="137993"/>
    <lineage>
        <taxon>Bacteria</taxon>
        <taxon>Bacillati</taxon>
        <taxon>Bacillota</taxon>
        <taxon>Bacilli</taxon>
        <taxon>Bacillales</taxon>
        <taxon>Bacillaceae</taxon>
        <taxon>Ectobacillus</taxon>
    </lineage>
</organism>
<feature type="domain" description="Methyltransferase type 11" evidence="1">
    <location>
        <begin position="52"/>
        <end position="144"/>
    </location>
</feature>
<dbReference type="SUPFAM" id="SSF53335">
    <property type="entry name" value="S-adenosyl-L-methionine-dependent methyltransferases"/>
    <property type="match status" value="1"/>
</dbReference>
<gene>
    <name evidence="2" type="ORF">ACFFMS_03490</name>
</gene>
<keyword evidence="3" id="KW-1185">Reference proteome</keyword>
<evidence type="ECO:0000313" key="3">
    <source>
        <dbReference type="Proteomes" id="UP001589609"/>
    </source>
</evidence>
<dbReference type="CDD" id="cd02440">
    <property type="entry name" value="AdoMet_MTases"/>
    <property type="match status" value="1"/>
</dbReference>
<dbReference type="Pfam" id="PF08241">
    <property type="entry name" value="Methyltransf_11"/>
    <property type="match status" value="1"/>
</dbReference>
<dbReference type="Gene3D" id="3.40.50.150">
    <property type="entry name" value="Vaccinia Virus protein VP39"/>
    <property type="match status" value="1"/>
</dbReference>
<dbReference type="EMBL" id="JBHMAF010000017">
    <property type="protein sequence ID" value="MFB9757605.1"/>
    <property type="molecule type" value="Genomic_DNA"/>
</dbReference>
<dbReference type="PANTHER" id="PTHR43861:SF1">
    <property type="entry name" value="TRANS-ACONITATE 2-METHYLTRANSFERASE"/>
    <property type="match status" value="1"/>
</dbReference>
<dbReference type="EC" id="2.1.1.-" evidence="2"/>
<reference evidence="2 3" key="1">
    <citation type="submission" date="2024-09" db="EMBL/GenBank/DDBJ databases">
        <authorList>
            <person name="Sun Q."/>
            <person name="Mori K."/>
        </authorList>
    </citation>
    <scope>NUCLEOTIDE SEQUENCE [LARGE SCALE GENOMIC DNA]</scope>
    <source>
        <strain evidence="2 3">JCM 11201</strain>
    </source>
</reference>
<evidence type="ECO:0000259" key="1">
    <source>
        <dbReference type="Pfam" id="PF08241"/>
    </source>
</evidence>
<accession>A0ABV5WAI4</accession>
<dbReference type="Proteomes" id="UP001589609">
    <property type="component" value="Unassembled WGS sequence"/>
</dbReference>
<dbReference type="InterPro" id="IPR029063">
    <property type="entry name" value="SAM-dependent_MTases_sf"/>
</dbReference>